<dbReference type="RefSeq" id="WP_273935562.1">
    <property type="nucleotide sequence ID" value="NZ_CP097263.1"/>
</dbReference>
<accession>A0ABV6MVB1</accession>
<dbReference type="CDD" id="cd04301">
    <property type="entry name" value="NAT_SF"/>
    <property type="match status" value="1"/>
</dbReference>
<dbReference type="Proteomes" id="UP001589810">
    <property type="component" value="Unassembled WGS sequence"/>
</dbReference>
<dbReference type="SUPFAM" id="SSF55729">
    <property type="entry name" value="Acyl-CoA N-acyltransferases (Nat)"/>
    <property type="match status" value="1"/>
</dbReference>
<organism evidence="2 3">
    <name type="scientific">Kutzneria chonburiensis</name>
    <dbReference type="NCBI Taxonomy" id="1483604"/>
    <lineage>
        <taxon>Bacteria</taxon>
        <taxon>Bacillati</taxon>
        <taxon>Actinomycetota</taxon>
        <taxon>Actinomycetes</taxon>
        <taxon>Pseudonocardiales</taxon>
        <taxon>Pseudonocardiaceae</taxon>
        <taxon>Kutzneria</taxon>
    </lineage>
</organism>
<dbReference type="Gene3D" id="3.40.630.30">
    <property type="match status" value="1"/>
</dbReference>
<dbReference type="Pfam" id="PF00583">
    <property type="entry name" value="Acetyltransf_1"/>
    <property type="match status" value="1"/>
</dbReference>
<dbReference type="InterPro" id="IPR016181">
    <property type="entry name" value="Acyl_CoA_acyltransferase"/>
</dbReference>
<protein>
    <submittedName>
        <fullName evidence="2">GNAT family N-acetyltransferase</fullName>
    </submittedName>
</protein>
<sequence>MSTPDDIVDFLVGFSCRQATDVIEVPGGVAVRHRDFPASYNNNRVLVREPVEAGELLAAVDEVMADLDYRVIVFLDDEPGREFGPAAEAAGYQAHELVPMRFGAKVPPEPAVRVESLKLPVMIEALRRNWRAEEPELPEDEVEQLATRIAARQRGADEVHFLGVLADGQPVAWADLYLHQGIAQIEYVLTPPGYQGRGYSTAIMHEALRRARDCETVFLFADGVDWPQHWYGRLGFTPVGRFHEYVRTT</sequence>
<name>A0ABV6MVB1_9PSEU</name>
<dbReference type="EMBL" id="JBHLUD010000007">
    <property type="protein sequence ID" value="MFC0544079.1"/>
    <property type="molecule type" value="Genomic_DNA"/>
</dbReference>
<keyword evidence="3" id="KW-1185">Reference proteome</keyword>
<evidence type="ECO:0000313" key="3">
    <source>
        <dbReference type="Proteomes" id="UP001589810"/>
    </source>
</evidence>
<reference evidence="2 3" key="1">
    <citation type="submission" date="2024-09" db="EMBL/GenBank/DDBJ databases">
        <authorList>
            <person name="Sun Q."/>
            <person name="Mori K."/>
        </authorList>
    </citation>
    <scope>NUCLEOTIDE SEQUENCE [LARGE SCALE GENOMIC DNA]</scope>
    <source>
        <strain evidence="2 3">TBRC 1432</strain>
    </source>
</reference>
<proteinExistence type="predicted"/>
<dbReference type="PROSITE" id="PS51186">
    <property type="entry name" value="GNAT"/>
    <property type="match status" value="1"/>
</dbReference>
<evidence type="ECO:0000259" key="1">
    <source>
        <dbReference type="PROSITE" id="PS51186"/>
    </source>
</evidence>
<evidence type="ECO:0000313" key="2">
    <source>
        <dbReference type="EMBL" id="MFC0544079.1"/>
    </source>
</evidence>
<dbReference type="InterPro" id="IPR000182">
    <property type="entry name" value="GNAT_dom"/>
</dbReference>
<comment type="caution">
    <text evidence="2">The sequence shown here is derived from an EMBL/GenBank/DDBJ whole genome shotgun (WGS) entry which is preliminary data.</text>
</comment>
<gene>
    <name evidence="2" type="ORF">ACFFH7_21420</name>
</gene>
<feature type="domain" description="N-acetyltransferase" evidence="1">
    <location>
        <begin position="112"/>
        <end position="249"/>
    </location>
</feature>